<sequence>MKTMRSLAVAAATILLASAPAVAAAAPPPAIPQVAPATPGELLECESLIGFSYDSTRITSATFVPAGTPAGAPDHCRVTGQTNERVGEDGRSYAIGWEMRLPSDWAGRYLYQGNGGIDGAVAPALGNFTGGQERSGLAQGFAIISSDAGHTGAQNGSFGYDGQARLDFGYNTAVTLTPLANALIAEAYGRGPDTSYFAGGSNGGRHTMVAATRLADEYDGFLPVAPGFNLPQAAVAQIAEAQLWNTVATVPGNLNTAITPAERAVVAQGILERCDGLDRLRDGLVQDGERCAKVFDLDRDVPTCEGERDGTCLTAAQKDVLAQVYAGVTTSTGEQIYASFPVDAGITNGDWATWNLFISVALDPLAVGTVFMPYPDPSIMASPLTADIDALEAGIYEAGLSGQSAMEFMTPLGDDTDYDTLRDTGAKMIVIHGASDAVFSADDTARWFEAVDKAYRNKAEDFIRYFPVPGMAHVSGGAATDKVDALGALVDWVEHGIAPDRLIAQARGDNAEAMAAGLAPGAERPLCVYPLVARYTGGDPNSADSFACKPSSGGPNL</sequence>
<keyword evidence="5" id="KW-0378">Hydrolase</keyword>
<keyword evidence="2" id="KW-0719">Serine esterase</keyword>
<dbReference type="GO" id="GO:0046872">
    <property type="term" value="F:metal ion binding"/>
    <property type="evidence" value="ECO:0007669"/>
    <property type="project" value="UniProtKB-KW"/>
</dbReference>
<dbReference type="InterPro" id="IPR011118">
    <property type="entry name" value="Tannase/feruloyl_esterase"/>
</dbReference>
<dbReference type="EMBL" id="LXMD01000025">
    <property type="protein sequence ID" value="OCG73310.1"/>
    <property type="molecule type" value="Genomic_DNA"/>
</dbReference>
<evidence type="ECO:0000313" key="8">
    <source>
        <dbReference type="EMBL" id="OCG73310.1"/>
    </source>
</evidence>
<accession>A0A1B9N9Q5</accession>
<dbReference type="STRING" id="904291.A7J15_08425"/>
<proteinExistence type="inferred from homology"/>
<evidence type="ECO:0000256" key="1">
    <source>
        <dbReference type="ARBA" id="ARBA00006249"/>
    </source>
</evidence>
<dbReference type="Gene3D" id="3.40.50.1820">
    <property type="entry name" value="alpha/beta hydrolase"/>
    <property type="match status" value="1"/>
</dbReference>
<keyword evidence="3" id="KW-0479">Metal-binding</keyword>
<dbReference type="Pfam" id="PF07519">
    <property type="entry name" value="Tannase"/>
    <property type="match status" value="1"/>
</dbReference>
<dbReference type="InterPro" id="IPR029058">
    <property type="entry name" value="AB_hydrolase_fold"/>
</dbReference>
<evidence type="ECO:0000256" key="4">
    <source>
        <dbReference type="ARBA" id="ARBA00022729"/>
    </source>
</evidence>
<evidence type="ECO:0000256" key="5">
    <source>
        <dbReference type="ARBA" id="ARBA00022801"/>
    </source>
</evidence>
<comment type="caution">
    <text evidence="8">The sequence shown here is derived from an EMBL/GenBank/DDBJ whole genome shotgun (WGS) entry which is preliminary data.</text>
</comment>
<keyword evidence="9" id="KW-1185">Reference proteome</keyword>
<dbReference type="PANTHER" id="PTHR33938">
    <property type="entry name" value="FERULOYL ESTERASE B-RELATED"/>
    <property type="match status" value="1"/>
</dbReference>
<evidence type="ECO:0000256" key="7">
    <source>
        <dbReference type="ARBA" id="ARBA00023157"/>
    </source>
</evidence>
<evidence type="ECO:0000256" key="6">
    <source>
        <dbReference type="ARBA" id="ARBA00022837"/>
    </source>
</evidence>
<evidence type="ECO:0000256" key="2">
    <source>
        <dbReference type="ARBA" id="ARBA00022487"/>
    </source>
</evidence>
<organism evidence="8 9">
    <name type="scientific">Microbacterium sediminis</name>
    <dbReference type="NCBI Taxonomy" id="904291"/>
    <lineage>
        <taxon>Bacteria</taxon>
        <taxon>Bacillati</taxon>
        <taxon>Actinomycetota</taxon>
        <taxon>Actinomycetes</taxon>
        <taxon>Micrococcales</taxon>
        <taxon>Microbacteriaceae</taxon>
        <taxon>Microbacterium</taxon>
    </lineage>
</organism>
<keyword evidence="7" id="KW-1015">Disulfide bond</keyword>
<name>A0A1B9N9Q5_9MICO</name>
<protein>
    <submittedName>
        <fullName evidence="8">Uncharacterized protein</fullName>
    </submittedName>
</protein>
<evidence type="ECO:0000256" key="3">
    <source>
        <dbReference type="ARBA" id="ARBA00022723"/>
    </source>
</evidence>
<dbReference type="GO" id="GO:0052689">
    <property type="term" value="F:carboxylic ester hydrolase activity"/>
    <property type="evidence" value="ECO:0007669"/>
    <property type="project" value="UniProtKB-KW"/>
</dbReference>
<dbReference type="SUPFAM" id="SSF53474">
    <property type="entry name" value="alpha/beta-Hydrolases"/>
    <property type="match status" value="1"/>
</dbReference>
<reference evidence="8 9" key="1">
    <citation type="submission" date="2016-05" db="EMBL/GenBank/DDBJ databases">
        <authorList>
            <person name="Lavstsen T."/>
            <person name="Jespersen J.S."/>
        </authorList>
    </citation>
    <scope>NUCLEOTIDE SEQUENCE [LARGE SCALE GENOMIC DNA]</scope>
    <source>
        <strain evidence="8 9">YLB-01</strain>
    </source>
</reference>
<dbReference type="RefSeq" id="WP_067026912.1">
    <property type="nucleotide sequence ID" value="NZ_CP038256.1"/>
</dbReference>
<keyword evidence="4" id="KW-0732">Signal</keyword>
<dbReference type="PANTHER" id="PTHR33938:SF15">
    <property type="entry name" value="FERULOYL ESTERASE B-RELATED"/>
    <property type="match status" value="1"/>
</dbReference>
<keyword evidence="6" id="KW-0106">Calcium</keyword>
<comment type="similarity">
    <text evidence="1">Belongs to the tannase family.</text>
</comment>
<dbReference type="OrthoDB" id="176867at2"/>
<evidence type="ECO:0000313" key="9">
    <source>
        <dbReference type="Proteomes" id="UP000093355"/>
    </source>
</evidence>
<gene>
    <name evidence="8" type="ORF">A7J15_08425</name>
</gene>
<dbReference type="AlphaFoldDB" id="A0A1B9N9Q5"/>
<dbReference type="Proteomes" id="UP000093355">
    <property type="component" value="Unassembled WGS sequence"/>
</dbReference>